<name>A0A0M2H049_9ACTN</name>
<organism evidence="4 5">
    <name type="scientific">Streptomyces variegatus</name>
    <dbReference type="NCBI Taxonomy" id="284040"/>
    <lineage>
        <taxon>Bacteria</taxon>
        <taxon>Bacillati</taxon>
        <taxon>Actinomycetota</taxon>
        <taxon>Actinomycetes</taxon>
        <taxon>Kitasatosporales</taxon>
        <taxon>Streptomycetaceae</taxon>
        <taxon>Streptomyces</taxon>
    </lineage>
</organism>
<dbReference type="SMART" id="SM00530">
    <property type="entry name" value="HTH_XRE"/>
    <property type="match status" value="1"/>
</dbReference>
<dbReference type="InterPro" id="IPR010982">
    <property type="entry name" value="Lambda_DNA-bd_dom_sf"/>
</dbReference>
<dbReference type="Pfam" id="PF01471">
    <property type="entry name" value="PG_binding_1"/>
    <property type="match status" value="1"/>
</dbReference>
<dbReference type="EMBL" id="JYJH01000001">
    <property type="protein sequence ID" value="KJK41280.1"/>
    <property type="molecule type" value="Genomic_DNA"/>
</dbReference>
<dbReference type="GO" id="GO:0003677">
    <property type="term" value="F:DNA binding"/>
    <property type="evidence" value="ECO:0007669"/>
    <property type="project" value="InterPro"/>
</dbReference>
<evidence type="ECO:0000313" key="5">
    <source>
        <dbReference type="Proteomes" id="UP000034786"/>
    </source>
</evidence>
<keyword evidence="5" id="KW-1185">Reference proteome</keyword>
<dbReference type="Pfam" id="PF13560">
    <property type="entry name" value="HTH_31"/>
    <property type="match status" value="1"/>
</dbReference>
<protein>
    <recommendedName>
        <fullName evidence="3">HTH cro/C1-type domain-containing protein</fullName>
    </recommendedName>
</protein>
<feature type="region of interest" description="Disordered" evidence="1">
    <location>
        <begin position="80"/>
        <end position="116"/>
    </location>
</feature>
<gene>
    <name evidence="4" type="ORF">UK15_00085</name>
</gene>
<reference evidence="5" key="1">
    <citation type="submission" date="2015-02" db="EMBL/GenBank/DDBJ databases">
        <authorList>
            <person name="Ju K.-S."/>
            <person name="Doroghazi J.R."/>
            <person name="Metcalf W."/>
        </authorList>
    </citation>
    <scope>NUCLEOTIDE SEQUENCE [LARGE SCALE GENOMIC DNA]</scope>
    <source>
        <strain evidence="5">NRRL B-16380</strain>
    </source>
</reference>
<dbReference type="Gene3D" id="1.10.260.40">
    <property type="entry name" value="lambda repressor-like DNA-binding domains"/>
    <property type="match status" value="1"/>
</dbReference>
<comment type="caution">
    <text evidence="4">The sequence shown here is derived from an EMBL/GenBank/DDBJ whole genome shotgun (WGS) entry which is preliminary data.</text>
</comment>
<dbReference type="InterPro" id="IPR001387">
    <property type="entry name" value="Cro/C1-type_HTH"/>
</dbReference>
<dbReference type="CDD" id="cd00093">
    <property type="entry name" value="HTH_XRE"/>
    <property type="match status" value="1"/>
</dbReference>
<dbReference type="InterPro" id="IPR036366">
    <property type="entry name" value="PGBDSf"/>
</dbReference>
<sequence>MGHCGGTEFAAALRELKDRTPHSFETLAARTGISRSALHRYCSGTSVPADFATVERFAKRCGADRDELVGLHRLWVRATEPDAPGRDAEPDEPDASGRAPKPVEPEVPRPRARPTVAARARWRSRNLVGVAVAVVVGAGLLGVVRGTAGASDEERLLLSQACKGPVGMGERGECVREVQRLLVEAGGDLDVTGRFIGDTRSLVVAFQTFAGLHDNGVVDTATKQALYDEDMDVSLQTWSEERVADRIREVFDRDAGQAVRTAECQSLLEPLATTSQADSTRTWGVFQLSESHLRELDGTPVDALDPEWNIRAAHRLWSRHEDFRAWPHCNVTVEPVDQL</sequence>
<dbReference type="RefSeq" id="WP_037667123.1">
    <property type="nucleotide sequence ID" value="NZ_JYJH01000001.1"/>
</dbReference>
<feature type="domain" description="HTH cro/C1-type" evidence="3">
    <location>
        <begin position="25"/>
        <end position="68"/>
    </location>
</feature>
<dbReference type="InterPro" id="IPR036365">
    <property type="entry name" value="PGBD-like_sf"/>
</dbReference>
<keyword evidence="2" id="KW-0472">Membrane</keyword>
<feature type="transmembrane region" description="Helical" evidence="2">
    <location>
        <begin position="127"/>
        <end position="148"/>
    </location>
</feature>
<evidence type="ECO:0000313" key="4">
    <source>
        <dbReference type="EMBL" id="KJK41280.1"/>
    </source>
</evidence>
<dbReference type="SUPFAM" id="SSF47413">
    <property type="entry name" value="lambda repressor-like DNA-binding domains"/>
    <property type="match status" value="1"/>
</dbReference>
<dbReference type="InterPro" id="IPR002477">
    <property type="entry name" value="Peptidoglycan-bd-like"/>
</dbReference>
<evidence type="ECO:0000259" key="3">
    <source>
        <dbReference type="PROSITE" id="PS50943"/>
    </source>
</evidence>
<evidence type="ECO:0000256" key="1">
    <source>
        <dbReference type="SAM" id="MobiDB-lite"/>
    </source>
</evidence>
<keyword evidence="2" id="KW-1133">Transmembrane helix</keyword>
<dbReference type="PATRIC" id="fig|284040.3.peg.18"/>
<accession>A0A0M2H049</accession>
<dbReference type="SUPFAM" id="SSF47090">
    <property type="entry name" value="PGBD-like"/>
    <property type="match status" value="1"/>
</dbReference>
<evidence type="ECO:0000256" key="2">
    <source>
        <dbReference type="SAM" id="Phobius"/>
    </source>
</evidence>
<dbReference type="STRING" id="284040.UK15_00085"/>
<proteinExistence type="predicted"/>
<dbReference type="Proteomes" id="UP000034786">
    <property type="component" value="Unassembled WGS sequence"/>
</dbReference>
<keyword evidence="2" id="KW-0812">Transmembrane</keyword>
<dbReference type="Gene3D" id="1.10.101.10">
    <property type="entry name" value="PGBD-like superfamily/PGBD"/>
    <property type="match status" value="1"/>
</dbReference>
<dbReference type="PROSITE" id="PS50943">
    <property type="entry name" value="HTH_CROC1"/>
    <property type="match status" value="1"/>
</dbReference>
<dbReference type="AlphaFoldDB" id="A0A0M2H049"/>